<dbReference type="GO" id="GO:0004888">
    <property type="term" value="F:transmembrane signaling receptor activity"/>
    <property type="evidence" value="ECO:0007669"/>
    <property type="project" value="InterPro"/>
</dbReference>
<feature type="transmembrane region" description="Helical" evidence="4">
    <location>
        <begin position="12"/>
        <end position="30"/>
    </location>
</feature>
<proteinExistence type="inferred from homology"/>
<gene>
    <name evidence="6" type="ORF">A2557_02670</name>
</gene>
<evidence type="ECO:0000259" key="5">
    <source>
        <dbReference type="PROSITE" id="PS50111"/>
    </source>
</evidence>
<dbReference type="PROSITE" id="PS50111">
    <property type="entry name" value="CHEMOTAXIS_TRANSDUC_2"/>
    <property type="match status" value="1"/>
</dbReference>
<dbReference type="InterPro" id="IPR004090">
    <property type="entry name" value="Chemotax_Me-accpt_rcpt"/>
</dbReference>
<dbReference type="Proteomes" id="UP000177583">
    <property type="component" value="Unassembled WGS sequence"/>
</dbReference>
<dbReference type="SUPFAM" id="SSF58104">
    <property type="entry name" value="Methyl-accepting chemotaxis protein (MCP) signaling domain"/>
    <property type="match status" value="1"/>
</dbReference>
<keyword evidence="4" id="KW-0472">Membrane</keyword>
<dbReference type="GO" id="GO:0006935">
    <property type="term" value="P:chemotaxis"/>
    <property type="evidence" value="ECO:0007669"/>
    <property type="project" value="UniProtKB-KW"/>
</dbReference>
<dbReference type="PANTHER" id="PTHR43531">
    <property type="entry name" value="PROTEIN ICFG"/>
    <property type="match status" value="1"/>
</dbReference>
<evidence type="ECO:0000313" key="6">
    <source>
        <dbReference type="EMBL" id="OGH03406.1"/>
    </source>
</evidence>
<protein>
    <recommendedName>
        <fullName evidence="5">Methyl-accepting transducer domain-containing protein</fullName>
    </recommendedName>
</protein>
<organism evidence="6 7">
    <name type="scientific">Candidatus Lambdaproteobacteria bacterium RIFOXYD2_FULL_56_26</name>
    <dbReference type="NCBI Taxonomy" id="1817773"/>
    <lineage>
        <taxon>Bacteria</taxon>
        <taxon>Pseudomonadati</taxon>
        <taxon>Pseudomonadota</taxon>
        <taxon>Candidatus Lambdaproteobacteria</taxon>
    </lineage>
</organism>
<dbReference type="EMBL" id="MFNF01000017">
    <property type="protein sequence ID" value="OGH03406.1"/>
    <property type="molecule type" value="Genomic_DNA"/>
</dbReference>
<dbReference type="InterPro" id="IPR004089">
    <property type="entry name" value="MCPsignal_dom"/>
</dbReference>
<feature type="transmembrane region" description="Helical" evidence="4">
    <location>
        <begin position="42"/>
        <end position="63"/>
    </location>
</feature>
<comment type="caution">
    <text evidence="6">The sequence shown here is derived from an EMBL/GenBank/DDBJ whole genome shotgun (WGS) entry which is preliminary data.</text>
</comment>
<sequence>MFLKLSILSRLYGAILGFGVLMGLLFPLYAQFFVDWKPGLKLWFDLGCILAGSMIGLINIWIVKKTLLKTLGLGINMANTLAQGDLTLELKGPVSPCQVGQFLRSLESMRLHWSQLIEKVASNANGLDWATKSLAAMGGKIEEEMKGLQQKTQDMTQLVSETSSSVLKMLESATLVAALTNEAKTQAGRVQEGAQEVEEVLSALHQSMAGISQSSKEVVQVVGTITNIASRTNLLSLNAAIEAAKAGDAGRGFAVVAAEVRLLADQAGQAVNRTHVLIETSNHKITLGENKIGQLDQTFSLTQTAIATISGQVDGVAQVMDRQKSMINGVQENTGRLGLISAEMPRSIQGFAKVIDEVNEWAEEVREMVLELRQEMGAFRLPGQQAKTLPTA</sequence>
<reference evidence="6 7" key="1">
    <citation type="journal article" date="2016" name="Nat. Commun.">
        <title>Thousands of microbial genomes shed light on interconnected biogeochemical processes in an aquifer system.</title>
        <authorList>
            <person name="Anantharaman K."/>
            <person name="Brown C.T."/>
            <person name="Hug L.A."/>
            <person name="Sharon I."/>
            <person name="Castelle C.J."/>
            <person name="Probst A.J."/>
            <person name="Thomas B.C."/>
            <person name="Singh A."/>
            <person name="Wilkins M.J."/>
            <person name="Karaoz U."/>
            <person name="Brodie E.L."/>
            <person name="Williams K.H."/>
            <person name="Hubbard S.S."/>
            <person name="Banfield J.F."/>
        </authorList>
    </citation>
    <scope>NUCLEOTIDE SEQUENCE [LARGE SCALE GENOMIC DNA]</scope>
</reference>
<dbReference type="GO" id="GO:0007165">
    <property type="term" value="P:signal transduction"/>
    <property type="evidence" value="ECO:0007669"/>
    <property type="project" value="UniProtKB-KW"/>
</dbReference>
<keyword evidence="1" id="KW-0145">Chemotaxis</keyword>
<name>A0A1F6GZ07_9PROT</name>
<evidence type="ECO:0000256" key="3">
    <source>
        <dbReference type="PROSITE-ProRule" id="PRU00284"/>
    </source>
</evidence>
<evidence type="ECO:0000256" key="2">
    <source>
        <dbReference type="ARBA" id="ARBA00029447"/>
    </source>
</evidence>
<dbReference type="PANTHER" id="PTHR43531:SF11">
    <property type="entry name" value="METHYL-ACCEPTING CHEMOTAXIS PROTEIN 3"/>
    <property type="match status" value="1"/>
</dbReference>
<feature type="domain" description="Methyl-accepting transducer" evidence="5">
    <location>
        <begin position="130"/>
        <end position="366"/>
    </location>
</feature>
<evidence type="ECO:0000256" key="4">
    <source>
        <dbReference type="SAM" id="Phobius"/>
    </source>
</evidence>
<dbReference type="InterPro" id="IPR051310">
    <property type="entry name" value="MCP_chemotaxis"/>
</dbReference>
<evidence type="ECO:0000313" key="7">
    <source>
        <dbReference type="Proteomes" id="UP000177583"/>
    </source>
</evidence>
<keyword evidence="4" id="KW-1133">Transmembrane helix</keyword>
<dbReference type="SMART" id="SM00283">
    <property type="entry name" value="MA"/>
    <property type="match status" value="1"/>
</dbReference>
<dbReference type="Gene3D" id="1.10.287.950">
    <property type="entry name" value="Methyl-accepting chemotaxis protein"/>
    <property type="match status" value="1"/>
</dbReference>
<keyword evidence="4" id="KW-0812">Transmembrane</keyword>
<accession>A0A1F6GZ07</accession>
<dbReference type="AlphaFoldDB" id="A0A1F6GZ07"/>
<dbReference type="Pfam" id="PF00015">
    <property type="entry name" value="MCPsignal"/>
    <property type="match status" value="1"/>
</dbReference>
<dbReference type="PRINTS" id="PR00260">
    <property type="entry name" value="CHEMTRNSDUCR"/>
</dbReference>
<keyword evidence="3" id="KW-0807">Transducer</keyword>
<comment type="similarity">
    <text evidence="2">Belongs to the methyl-accepting chemotaxis (MCP) protein family.</text>
</comment>
<evidence type="ECO:0000256" key="1">
    <source>
        <dbReference type="ARBA" id="ARBA00022500"/>
    </source>
</evidence>
<dbReference type="GO" id="GO:0005886">
    <property type="term" value="C:plasma membrane"/>
    <property type="evidence" value="ECO:0007669"/>
    <property type="project" value="TreeGrafter"/>
</dbReference>